<gene>
    <name evidence="3" type="ORF">Val02_26180</name>
</gene>
<reference evidence="3" key="1">
    <citation type="submission" date="2021-01" db="EMBL/GenBank/DDBJ databases">
        <title>Whole genome shotgun sequence of Virgisporangium aliadipatigenens NBRC 105644.</title>
        <authorList>
            <person name="Komaki H."/>
            <person name="Tamura T."/>
        </authorList>
    </citation>
    <scope>NUCLEOTIDE SEQUENCE</scope>
    <source>
        <strain evidence="3">NBRC 105644</strain>
    </source>
</reference>
<dbReference type="AlphaFoldDB" id="A0A8J4DQW3"/>
<feature type="domain" description="CYTH" evidence="1">
    <location>
        <begin position="1"/>
        <end position="193"/>
    </location>
</feature>
<organism evidence="3 4">
    <name type="scientific">Virgisporangium aliadipatigenens</name>
    <dbReference type="NCBI Taxonomy" id="741659"/>
    <lineage>
        <taxon>Bacteria</taxon>
        <taxon>Bacillati</taxon>
        <taxon>Actinomycetota</taxon>
        <taxon>Actinomycetes</taxon>
        <taxon>Micromonosporales</taxon>
        <taxon>Micromonosporaceae</taxon>
        <taxon>Virgisporangium</taxon>
    </lineage>
</organism>
<dbReference type="Gene3D" id="1.40.20.10">
    <property type="entry name" value="CHAD domain"/>
    <property type="match status" value="1"/>
</dbReference>
<dbReference type="InterPro" id="IPR038186">
    <property type="entry name" value="CHAD_dom_sf"/>
</dbReference>
<comment type="caution">
    <text evidence="3">The sequence shown here is derived from an EMBL/GenBank/DDBJ whole genome shotgun (WGS) entry which is preliminary data.</text>
</comment>
<evidence type="ECO:0000259" key="1">
    <source>
        <dbReference type="PROSITE" id="PS51707"/>
    </source>
</evidence>
<proteinExistence type="predicted"/>
<name>A0A8J4DQW3_9ACTN</name>
<dbReference type="EMBL" id="BOPF01000008">
    <property type="protein sequence ID" value="GIJ45732.1"/>
    <property type="molecule type" value="Genomic_DNA"/>
</dbReference>
<dbReference type="Proteomes" id="UP000619260">
    <property type="component" value="Unassembled WGS sequence"/>
</dbReference>
<dbReference type="Gene3D" id="2.40.320.10">
    <property type="entry name" value="Hypothetical Protein Pfu-838710-001"/>
    <property type="match status" value="1"/>
</dbReference>
<sequence length="500" mass="54048">MLEVERKFGVGPGFVLPDLTGHVPEGGTLLPLPAQTLRATYYDTADLRLTRAGVSLRQRKGEPGKPPWTMKLPTDVVGARAEFSRGRLDELLPVLTAYHRGWTVVPVVSIRTLRRVFEVRDAAGELLVEVCDDTVSVLSGREVVDTFREIEAERGSCDDALFDAIGRTLTEAGAVEDAFVPKHVRALGERIPAPDAPAGETAGDAVTAAFRAHVARIVGADPYLRLGTPQPNGDSPVHQLRVGCRRLRSDLRTFRPLLDPEWARALADECRWLAGSLGAARDSEVLRVRLRRTAAADPVAPLDPDAVERIDAALAARLSEALGDPAEAVDSPRYLALLEQLNVAATAPPLLRKAKRPAVDVLPKLVAKPWRRLADGREGEVAPAELDPLGPDDEWHEVRIRGKKARYAAQSVVPAIGEPARALIAGLKKVQKLLGEHQDAAMAADAWRAVADAVPADHGVALTAGRLIERERAAVRAARAAFPEAWAIATEPERIAWLST</sequence>
<dbReference type="CDD" id="cd07374">
    <property type="entry name" value="CYTH-like_Pase"/>
    <property type="match status" value="1"/>
</dbReference>
<dbReference type="RefSeq" id="WP_203899283.1">
    <property type="nucleotide sequence ID" value="NZ_BOPF01000008.1"/>
</dbReference>
<feature type="domain" description="CHAD" evidence="2">
    <location>
        <begin position="199"/>
        <end position="491"/>
    </location>
</feature>
<keyword evidence="4" id="KW-1185">Reference proteome</keyword>
<dbReference type="InterPro" id="IPR007899">
    <property type="entry name" value="CHAD_dom"/>
</dbReference>
<evidence type="ECO:0000313" key="4">
    <source>
        <dbReference type="Proteomes" id="UP000619260"/>
    </source>
</evidence>
<protein>
    <submittedName>
        <fullName evidence="3">CHAD domain-containing protein</fullName>
    </submittedName>
</protein>
<evidence type="ECO:0000313" key="3">
    <source>
        <dbReference type="EMBL" id="GIJ45732.1"/>
    </source>
</evidence>
<dbReference type="PANTHER" id="PTHR39339:SF1">
    <property type="entry name" value="CHAD DOMAIN-CONTAINING PROTEIN"/>
    <property type="match status" value="1"/>
</dbReference>
<dbReference type="SMART" id="SM01118">
    <property type="entry name" value="CYTH"/>
    <property type="match status" value="1"/>
</dbReference>
<dbReference type="PANTHER" id="PTHR39339">
    <property type="entry name" value="SLR1444 PROTEIN"/>
    <property type="match status" value="1"/>
</dbReference>
<dbReference type="Pfam" id="PF05235">
    <property type="entry name" value="CHAD"/>
    <property type="match status" value="1"/>
</dbReference>
<dbReference type="Pfam" id="PF01928">
    <property type="entry name" value="CYTH"/>
    <property type="match status" value="1"/>
</dbReference>
<dbReference type="PROSITE" id="PS51707">
    <property type="entry name" value="CYTH"/>
    <property type="match status" value="1"/>
</dbReference>
<dbReference type="InterPro" id="IPR033469">
    <property type="entry name" value="CYTH-like_dom_sf"/>
</dbReference>
<evidence type="ECO:0000259" key="2">
    <source>
        <dbReference type="PROSITE" id="PS51708"/>
    </source>
</evidence>
<dbReference type="SUPFAM" id="SSF55154">
    <property type="entry name" value="CYTH-like phosphatases"/>
    <property type="match status" value="1"/>
</dbReference>
<accession>A0A8J4DQW3</accession>
<dbReference type="PROSITE" id="PS51708">
    <property type="entry name" value="CHAD"/>
    <property type="match status" value="1"/>
</dbReference>
<dbReference type="InterPro" id="IPR023577">
    <property type="entry name" value="CYTH_domain"/>
</dbReference>
<dbReference type="SMART" id="SM00880">
    <property type="entry name" value="CHAD"/>
    <property type="match status" value="1"/>
</dbReference>